<evidence type="ECO:0000313" key="3">
    <source>
        <dbReference type="Proteomes" id="UP000663880"/>
    </source>
</evidence>
<accession>A0A821RE56</accession>
<gene>
    <name evidence="2" type="ORF">PMACD_LOCUS6170</name>
</gene>
<proteinExistence type="predicted"/>
<feature type="region of interest" description="Disordered" evidence="1">
    <location>
        <begin position="43"/>
        <end position="76"/>
    </location>
</feature>
<organism evidence="2 3">
    <name type="scientific">Pieris macdunnoughi</name>
    <dbReference type="NCBI Taxonomy" id="345717"/>
    <lineage>
        <taxon>Eukaryota</taxon>
        <taxon>Metazoa</taxon>
        <taxon>Ecdysozoa</taxon>
        <taxon>Arthropoda</taxon>
        <taxon>Hexapoda</taxon>
        <taxon>Insecta</taxon>
        <taxon>Pterygota</taxon>
        <taxon>Neoptera</taxon>
        <taxon>Endopterygota</taxon>
        <taxon>Lepidoptera</taxon>
        <taxon>Glossata</taxon>
        <taxon>Ditrysia</taxon>
        <taxon>Papilionoidea</taxon>
        <taxon>Pieridae</taxon>
        <taxon>Pierinae</taxon>
        <taxon>Pieris</taxon>
    </lineage>
</organism>
<dbReference type="AlphaFoldDB" id="A0A821RE56"/>
<keyword evidence="3" id="KW-1185">Reference proteome</keyword>
<evidence type="ECO:0000256" key="1">
    <source>
        <dbReference type="SAM" id="MobiDB-lite"/>
    </source>
</evidence>
<sequence length="76" mass="8409">MAEDGFFKIGMLKEEGNKTESTLSMITSSEVTKTEVKISVTVTCPPKRSGPGRPRKIRSPPLDSDEDHPSTNRFLN</sequence>
<protein>
    <submittedName>
        <fullName evidence="2">Uncharacterized protein</fullName>
    </submittedName>
</protein>
<comment type="caution">
    <text evidence="2">The sequence shown here is derived from an EMBL/GenBank/DDBJ whole genome shotgun (WGS) entry which is preliminary data.</text>
</comment>
<reference evidence="2" key="1">
    <citation type="submission" date="2021-02" db="EMBL/GenBank/DDBJ databases">
        <authorList>
            <person name="Steward A R."/>
        </authorList>
    </citation>
    <scope>NUCLEOTIDE SEQUENCE</scope>
</reference>
<dbReference type="EMBL" id="CAJOBZ010000013">
    <property type="protein sequence ID" value="CAF4841058.1"/>
    <property type="molecule type" value="Genomic_DNA"/>
</dbReference>
<dbReference type="Proteomes" id="UP000663880">
    <property type="component" value="Unassembled WGS sequence"/>
</dbReference>
<evidence type="ECO:0000313" key="2">
    <source>
        <dbReference type="EMBL" id="CAF4841058.1"/>
    </source>
</evidence>
<name>A0A821RE56_9NEOP</name>